<feature type="region of interest" description="Disordered" evidence="3">
    <location>
        <begin position="138"/>
        <end position="203"/>
    </location>
</feature>
<accession>A0A9Q0INS1</accession>
<organism evidence="5 6">
    <name type="scientific">Muraenolepis orangiensis</name>
    <name type="common">Patagonian moray cod</name>
    <dbReference type="NCBI Taxonomy" id="630683"/>
    <lineage>
        <taxon>Eukaryota</taxon>
        <taxon>Metazoa</taxon>
        <taxon>Chordata</taxon>
        <taxon>Craniata</taxon>
        <taxon>Vertebrata</taxon>
        <taxon>Euteleostomi</taxon>
        <taxon>Actinopterygii</taxon>
        <taxon>Neopterygii</taxon>
        <taxon>Teleostei</taxon>
        <taxon>Neoteleostei</taxon>
        <taxon>Acanthomorphata</taxon>
        <taxon>Zeiogadaria</taxon>
        <taxon>Gadariae</taxon>
        <taxon>Gadiformes</taxon>
        <taxon>Muraenolepidoidei</taxon>
        <taxon>Muraenolepididae</taxon>
        <taxon>Muraenolepis</taxon>
    </lineage>
</organism>
<dbReference type="GO" id="GO:0005737">
    <property type="term" value="C:cytoplasm"/>
    <property type="evidence" value="ECO:0007669"/>
    <property type="project" value="UniProtKB-SubCell"/>
</dbReference>
<dbReference type="Proteomes" id="UP001148018">
    <property type="component" value="Unassembled WGS sequence"/>
</dbReference>
<keyword evidence="2" id="KW-0963">Cytoplasm</keyword>
<proteinExistence type="predicted"/>
<gene>
    <name evidence="5" type="ORF">NHX12_026925</name>
</gene>
<feature type="region of interest" description="Disordered" evidence="3">
    <location>
        <begin position="1"/>
        <end position="25"/>
    </location>
</feature>
<dbReference type="GO" id="GO:0005815">
    <property type="term" value="C:microtubule organizing center"/>
    <property type="evidence" value="ECO:0007669"/>
    <property type="project" value="InterPro"/>
</dbReference>
<comment type="caution">
    <text evidence="5">The sequence shown here is derived from an EMBL/GenBank/DDBJ whole genome shotgun (WGS) entry which is preliminary data.</text>
</comment>
<feature type="domain" description="Centrosomin N-terminal motif 1" evidence="4">
    <location>
        <begin position="27"/>
        <end position="95"/>
    </location>
</feature>
<feature type="compositionally biased region" description="Polar residues" evidence="3">
    <location>
        <begin position="228"/>
        <end position="239"/>
    </location>
</feature>
<name>A0A9Q0INS1_9TELE</name>
<dbReference type="InterPro" id="IPR012943">
    <property type="entry name" value="Cnn_1N"/>
</dbReference>
<evidence type="ECO:0000313" key="5">
    <source>
        <dbReference type="EMBL" id="KAJ3604873.1"/>
    </source>
</evidence>
<sequence>MCVGPLPHRPPLRAGPASDPSSGFNMTMKETQQIISGLKRENFDLKLRLFFYEERLQRRREEDSAGEDEVPKTAELETLREHIAKLQKALFKAQDSEIAPTEDENNGGFQHLEEPRILKLEEIVPAIADKHMHSGGCTEGRLLRDDQVGANTKKAKASEWRLEEEAPGEVEESETPAESFDDSYTSGADRNRASARSDAASDREADCEIRKTWLTASDRPGKGLRTDVGSTTLEDSSSSQLSCGLKQEIKERPVGQAACGRTNSGRLEHLDCVSCPAVVNMIYSGHGEDSAQLRNLSVESSDWSTNGPHSSGPNANHYRSAAAESSSGWPCNTNVSPSPALNDYGIQQLIAEVKVLTHRMIRVLHKSPSPVAPEV</sequence>
<feature type="compositionally biased region" description="Polar residues" evidence="3">
    <location>
        <begin position="300"/>
        <end position="314"/>
    </location>
</feature>
<feature type="region of interest" description="Disordered" evidence="3">
    <location>
        <begin position="300"/>
        <end position="321"/>
    </location>
</feature>
<dbReference type="AlphaFoldDB" id="A0A9Q0INS1"/>
<evidence type="ECO:0000256" key="3">
    <source>
        <dbReference type="SAM" id="MobiDB-lite"/>
    </source>
</evidence>
<comment type="subcellular location">
    <subcellularLocation>
        <location evidence="1">Cytoplasm</location>
    </subcellularLocation>
</comment>
<feature type="compositionally biased region" description="Acidic residues" evidence="3">
    <location>
        <begin position="165"/>
        <end position="181"/>
    </location>
</feature>
<evidence type="ECO:0000256" key="1">
    <source>
        <dbReference type="ARBA" id="ARBA00004496"/>
    </source>
</evidence>
<protein>
    <recommendedName>
        <fullName evidence="4">Centrosomin N-terminal motif 1 domain-containing protein</fullName>
    </recommendedName>
</protein>
<feature type="region of interest" description="Disordered" evidence="3">
    <location>
        <begin position="218"/>
        <end position="239"/>
    </location>
</feature>
<dbReference type="OrthoDB" id="10255000at2759"/>
<dbReference type="EMBL" id="JANIIK010000043">
    <property type="protein sequence ID" value="KAJ3604873.1"/>
    <property type="molecule type" value="Genomic_DNA"/>
</dbReference>
<evidence type="ECO:0000256" key="2">
    <source>
        <dbReference type="ARBA" id="ARBA00022490"/>
    </source>
</evidence>
<keyword evidence="6" id="KW-1185">Reference proteome</keyword>
<evidence type="ECO:0000313" key="6">
    <source>
        <dbReference type="Proteomes" id="UP001148018"/>
    </source>
</evidence>
<dbReference type="Pfam" id="PF07989">
    <property type="entry name" value="Cnn_1N"/>
    <property type="match status" value="1"/>
</dbReference>
<evidence type="ECO:0000259" key="4">
    <source>
        <dbReference type="Pfam" id="PF07989"/>
    </source>
</evidence>
<reference evidence="5" key="1">
    <citation type="submission" date="2022-07" db="EMBL/GenBank/DDBJ databases">
        <title>Chromosome-level genome of Muraenolepis orangiensis.</title>
        <authorList>
            <person name="Kim J."/>
        </authorList>
    </citation>
    <scope>NUCLEOTIDE SEQUENCE</scope>
    <source>
        <strain evidence="5">KU_S4_2022</strain>
        <tissue evidence="5">Muscle</tissue>
    </source>
</reference>